<gene>
    <name evidence="1" type="ORF">DR999_PMT02917</name>
</gene>
<name>A0A4D9F3F5_9SAUR</name>
<protein>
    <submittedName>
        <fullName evidence="1">WD and tetratricopeptide repeats protein 1</fullName>
    </submittedName>
</protein>
<evidence type="ECO:0000313" key="1">
    <source>
        <dbReference type="EMBL" id="TFK13888.1"/>
    </source>
</evidence>
<reference evidence="1 2" key="1">
    <citation type="submission" date="2019-04" db="EMBL/GenBank/DDBJ databases">
        <title>Draft genome of the big-headed turtle Platysternon megacephalum.</title>
        <authorList>
            <person name="Gong S."/>
        </authorList>
    </citation>
    <scope>NUCLEOTIDE SEQUENCE [LARGE SCALE GENOMIC DNA]</scope>
    <source>
        <strain evidence="1">DO16091913</strain>
        <tissue evidence="1">Muscle</tissue>
    </source>
</reference>
<proteinExistence type="predicted"/>
<dbReference type="EMBL" id="QXTE01000014">
    <property type="protein sequence ID" value="TFK13888.1"/>
    <property type="molecule type" value="Genomic_DNA"/>
</dbReference>
<reference evidence="1 2" key="2">
    <citation type="submission" date="2019-04" db="EMBL/GenBank/DDBJ databases">
        <title>The genome sequence of big-headed turtle.</title>
        <authorList>
            <person name="Gong S."/>
        </authorList>
    </citation>
    <scope>NUCLEOTIDE SEQUENCE [LARGE SCALE GENOMIC DNA]</scope>
    <source>
        <strain evidence="1">DO16091913</strain>
        <tissue evidence="1">Muscle</tissue>
    </source>
</reference>
<dbReference type="AlphaFoldDB" id="A0A4D9F3F5"/>
<sequence>MPQFAHTPGLSYPCGAGVQLVRKIPNNKIKKPNILGEAGERVFQNVLIYQSSHFAGTVQFPLSLDRFQAAFETCIGFLSAQKLGSSPTCLEVRACSTAGSLGADFIWETPWFSFQNKIL</sequence>
<comment type="caution">
    <text evidence="1">The sequence shown here is derived from an EMBL/GenBank/DDBJ whole genome shotgun (WGS) entry which is preliminary data.</text>
</comment>
<keyword evidence="2" id="KW-1185">Reference proteome</keyword>
<evidence type="ECO:0000313" key="2">
    <source>
        <dbReference type="Proteomes" id="UP000297703"/>
    </source>
</evidence>
<accession>A0A4D9F3F5</accession>
<dbReference type="Proteomes" id="UP000297703">
    <property type="component" value="Unassembled WGS sequence"/>
</dbReference>
<organism evidence="1 2">
    <name type="scientific">Platysternon megacephalum</name>
    <name type="common">big-headed turtle</name>
    <dbReference type="NCBI Taxonomy" id="55544"/>
    <lineage>
        <taxon>Eukaryota</taxon>
        <taxon>Metazoa</taxon>
        <taxon>Chordata</taxon>
        <taxon>Craniata</taxon>
        <taxon>Vertebrata</taxon>
        <taxon>Euteleostomi</taxon>
        <taxon>Archelosauria</taxon>
        <taxon>Testudinata</taxon>
        <taxon>Testudines</taxon>
        <taxon>Cryptodira</taxon>
        <taxon>Durocryptodira</taxon>
        <taxon>Testudinoidea</taxon>
        <taxon>Platysternidae</taxon>
        <taxon>Platysternon</taxon>
    </lineage>
</organism>